<dbReference type="AlphaFoldDB" id="A0A0A9Q8S7"/>
<protein>
    <submittedName>
        <fullName evidence="1">Uncharacterized protein</fullName>
    </submittedName>
</protein>
<dbReference type="EMBL" id="GBRH01241049">
    <property type="protein sequence ID" value="JAD56846.1"/>
    <property type="molecule type" value="Transcribed_RNA"/>
</dbReference>
<sequence>MIWNTRLSLLSIPYYVQSSRSIQCFHSMLFISVLHFLYGLYSSRHTMVEHPMPLGGQ</sequence>
<reference evidence="1" key="2">
    <citation type="journal article" date="2015" name="Data Brief">
        <title>Shoot transcriptome of the giant reed, Arundo donax.</title>
        <authorList>
            <person name="Barrero R.A."/>
            <person name="Guerrero F.D."/>
            <person name="Moolhuijzen P."/>
            <person name="Goolsby J.A."/>
            <person name="Tidwell J."/>
            <person name="Bellgard S.E."/>
            <person name="Bellgard M.I."/>
        </authorList>
    </citation>
    <scope>NUCLEOTIDE SEQUENCE</scope>
    <source>
        <tissue evidence="1">Shoot tissue taken approximately 20 cm above the soil surface</tissue>
    </source>
</reference>
<proteinExistence type="predicted"/>
<evidence type="ECO:0000313" key="1">
    <source>
        <dbReference type="EMBL" id="JAD56846.1"/>
    </source>
</evidence>
<accession>A0A0A9Q8S7</accession>
<reference evidence="1" key="1">
    <citation type="submission" date="2014-09" db="EMBL/GenBank/DDBJ databases">
        <authorList>
            <person name="Magalhaes I.L.F."/>
            <person name="Oliveira U."/>
            <person name="Santos F.R."/>
            <person name="Vidigal T.H.D.A."/>
            <person name="Brescovit A.D."/>
            <person name="Santos A.J."/>
        </authorList>
    </citation>
    <scope>NUCLEOTIDE SEQUENCE</scope>
    <source>
        <tissue evidence="1">Shoot tissue taken approximately 20 cm above the soil surface</tissue>
    </source>
</reference>
<organism evidence="1">
    <name type="scientific">Arundo donax</name>
    <name type="common">Giant reed</name>
    <name type="synonym">Donax arundinaceus</name>
    <dbReference type="NCBI Taxonomy" id="35708"/>
    <lineage>
        <taxon>Eukaryota</taxon>
        <taxon>Viridiplantae</taxon>
        <taxon>Streptophyta</taxon>
        <taxon>Embryophyta</taxon>
        <taxon>Tracheophyta</taxon>
        <taxon>Spermatophyta</taxon>
        <taxon>Magnoliopsida</taxon>
        <taxon>Liliopsida</taxon>
        <taxon>Poales</taxon>
        <taxon>Poaceae</taxon>
        <taxon>PACMAD clade</taxon>
        <taxon>Arundinoideae</taxon>
        <taxon>Arundineae</taxon>
        <taxon>Arundo</taxon>
    </lineage>
</organism>
<name>A0A0A9Q8S7_ARUDO</name>